<feature type="binding site" evidence="3">
    <location>
        <position position="213"/>
    </location>
    <ligand>
        <name>S-adenosyl-L-methionine</name>
        <dbReference type="ChEBI" id="CHEBI:59789"/>
    </ligand>
</feature>
<keyword evidence="2 3" id="KW-0949">S-adenosyl-L-methionine</keyword>
<feature type="region of interest" description="Disordered" evidence="5">
    <location>
        <begin position="1"/>
        <end position="20"/>
    </location>
</feature>
<evidence type="ECO:0000256" key="2">
    <source>
        <dbReference type="ARBA" id="ARBA00022691"/>
    </source>
</evidence>
<keyword evidence="8" id="KW-1185">Reference proteome</keyword>
<dbReference type="Pfam" id="PF13649">
    <property type="entry name" value="Methyltransf_25"/>
    <property type="match status" value="1"/>
</dbReference>
<dbReference type="CDD" id="cd02440">
    <property type="entry name" value="AdoMet_MTases"/>
    <property type="match status" value="1"/>
</dbReference>
<name>A0AAN1WKL1_9GAMM</name>
<feature type="binding site" evidence="3 4">
    <location>
        <begin position="102"/>
        <end position="103"/>
    </location>
    <ligand>
        <name>S-adenosyl-L-methionine</name>
        <dbReference type="ChEBI" id="CHEBI:59789"/>
    </ligand>
</feature>
<dbReference type="PIRSF" id="PIRSF006325">
    <property type="entry name" value="MeTrfase_bac"/>
    <property type="match status" value="1"/>
</dbReference>
<dbReference type="Proteomes" id="UP001320119">
    <property type="component" value="Chromosome"/>
</dbReference>
<dbReference type="PANTHER" id="PTHR43861:SF2">
    <property type="entry name" value="CARBOXY-S-ADENOSYL-L-METHIONINE SYNTHASE"/>
    <property type="match status" value="1"/>
</dbReference>
<feature type="binding site" evidence="3 4">
    <location>
        <position position="146"/>
    </location>
    <ligand>
        <name>S-adenosyl-L-methionine</name>
        <dbReference type="ChEBI" id="CHEBI:59789"/>
    </ligand>
</feature>
<dbReference type="EMBL" id="AP023086">
    <property type="protein sequence ID" value="BCD99307.1"/>
    <property type="molecule type" value="Genomic_DNA"/>
</dbReference>
<evidence type="ECO:0000256" key="1">
    <source>
        <dbReference type="ARBA" id="ARBA00022679"/>
    </source>
</evidence>
<dbReference type="NCBIfam" id="TIGR00740">
    <property type="entry name" value="carboxy-S-adenosyl-L-methionine synthase CmoA"/>
    <property type="match status" value="1"/>
</dbReference>
<feature type="binding site" evidence="3 4">
    <location>
        <begin position="77"/>
        <end position="79"/>
    </location>
    <ligand>
        <name>S-adenosyl-L-methionine</name>
        <dbReference type="ChEBI" id="CHEBI:59789"/>
    </ligand>
</feature>
<feature type="binding site" evidence="3 4">
    <location>
        <position position="52"/>
    </location>
    <ligand>
        <name>S-adenosyl-L-methionine</name>
        <dbReference type="ChEBI" id="CHEBI:59789"/>
    </ligand>
</feature>
<evidence type="ECO:0000313" key="7">
    <source>
        <dbReference type="EMBL" id="BCD99307.1"/>
    </source>
</evidence>
<dbReference type="GO" id="GO:1904047">
    <property type="term" value="F:S-adenosyl-L-methionine binding"/>
    <property type="evidence" value="ECO:0007669"/>
    <property type="project" value="UniProtKB-UniRule"/>
</dbReference>
<sequence>MTPSNNTQDKHADTPTTDTLYASPSDIVEGFRFDDKVVSVFPDMIQRSVPGYSTIIHMISQLTARYAQHDTHCYDLGCSLGAATLAMRNGLGAKKCHIVGIDNSPQMVARCQSLVKEDTPEHIDIRIIEADIDGVDFKPASVVVLNFTLQFLPIEKRTALLQRIAQALVPGGVLILSEKLAFDDPRHHELMIELHHNFKRSQGYSDLEIAQKRQSLENVLIPESFPSHQARLKEAGFSGVELWFQCFNFASMIAFK</sequence>
<evidence type="ECO:0000256" key="5">
    <source>
        <dbReference type="SAM" id="MobiDB-lite"/>
    </source>
</evidence>
<dbReference type="InterPro" id="IPR041698">
    <property type="entry name" value="Methyltransf_25"/>
</dbReference>
<comment type="subunit">
    <text evidence="3">Homodimer.</text>
</comment>
<evidence type="ECO:0000256" key="4">
    <source>
        <dbReference type="PIRSR" id="PIRSR006325-1"/>
    </source>
</evidence>
<accession>A0AAN1WKL1</accession>
<protein>
    <recommendedName>
        <fullName evidence="3">Carboxy-S-adenosyl-L-methionine synthase</fullName>
        <shortName evidence="3">Cx-SAM synthase</shortName>
        <ecNumber evidence="3">2.1.3.-</ecNumber>
    </recommendedName>
</protein>
<dbReference type="InterPro" id="IPR005271">
    <property type="entry name" value="CmoA"/>
</dbReference>
<comment type="similarity">
    <text evidence="3">Belongs to the class I-like SAM-binding methyltransferase superfamily. Cx-SAM synthase family.</text>
</comment>
<feature type="domain" description="Methyltransferase" evidence="6">
    <location>
        <begin position="75"/>
        <end position="172"/>
    </location>
</feature>
<proteinExistence type="inferred from homology"/>
<dbReference type="NCBIfam" id="NF011995">
    <property type="entry name" value="PRK15451.1"/>
    <property type="match status" value="1"/>
</dbReference>
<comment type="catalytic activity">
    <reaction evidence="3">
        <text>prephenate + S-adenosyl-L-methionine = carboxy-S-adenosyl-L-methionine + 3-phenylpyruvate + H2O</text>
        <dbReference type="Rhea" id="RHEA:51692"/>
        <dbReference type="ChEBI" id="CHEBI:15377"/>
        <dbReference type="ChEBI" id="CHEBI:18005"/>
        <dbReference type="ChEBI" id="CHEBI:29934"/>
        <dbReference type="ChEBI" id="CHEBI:59789"/>
        <dbReference type="ChEBI" id="CHEBI:134278"/>
    </reaction>
</comment>
<dbReference type="RefSeq" id="WP_236984465.1">
    <property type="nucleotide sequence ID" value="NZ_AP023086.1"/>
</dbReference>
<evidence type="ECO:0000313" key="8">
    <source>
        <dbReference type="Proteomes" id="UP001320119"/>
    </source>
</evidence>
<evidence type="ECO:0000259" key="6">
    <source>
        <dbReference type="Pfam" id="PF13649"/>
    </source>
</evidence>
<dbReference type="Gene3D" id="3.40.50.150">
    <property type="entry name" value="Vaccinia Virus protein VP39"/>
    <property type="match status" value="1"/>
</dbReference>
<comment type="function">
    <text evidence="3">Catalyzes the conversion of S-adenosyl-L-methionine (SAM) to carboxy-S-adenosyl-L-methionine (Cx-SAM).</text>
</comment>
<gene>
    <name evidence="3" type="primary">cmoA</name>
    <name evidence="7" type="ORF">MARGE09_P3508</name>
</gene>
<dbReference type="InterPro" id="IPR029063">
    <property type="entry name" value="SAM-dependent_MTases_sf"/>
</dbReference>
<feature type="binding site" evidence="3 4">
    <location>
        <begin position="131"/>
        <end position="132"/>
    </location>
    <ligand>
        <name>S-adenosyl-L-methionine</name>
        <dbReference type="ChEBI" id="CHEBI:59789"/>
    </ligand>
</feature>
<dbReference type="HAMAP" id="MF_01589">
    <property type="entry name" value="Cx_SAM_synthase"/>
    <property type="match status" value="1"/>
</dbReference>
<dbReference type="EC" id="2.1.3.-" evidence="3"/>
<evidence type="ECO:0000256" key="3">
    <source>
        <dbReference type="HAMAP-Rule" id="MF_01589"/>
    </source>
</evidence>
<dbReference type="KEGG" id="marq:MARGE09_P3508"/>
<dbReference type="AlphaFoldDB" id="A0AAN1WKL1"/>
<reference evidence="7 8" key="1">
    <citation type="journal article" date="2022" name="IScience">
        <title>An ultrasensitive nanofiber-based assay for enzymatic hydrolysis and deep-sea microbial degradation of cellulose.</title>
        <authorList>
            <person name="Tsudome M."/>
            <person name="Tachioka M."/>
            <person name="Miyazaki M."/>
            <person name="Uchimura K."/>
            <person name="Tsuda M."/>
            <person name="Takaki Y."/>
            <person name="Deguchi S."/>
        </authorList>
    </citation>
    <scope>NUCLEOTIDE SEQUENCE [LARGE SCALE GENOMIC DNA]</scope>
    <source>
        <strain evidence="7 8">GE09</strain>
    </source>
</reference>
<keyword evidence="1 3" id="KW-0808">Transferase</keyword>
<organism evidence="7 8">
    <name type="scientific">Marinagarivorans cellulosilyticus</name>
    <dbReference type="NCBI Taxonomy" id="2721545"/>
    <lineage>
        <taxon>Bacteria</taxon>
        <taxon>Pseudomonadati</taxon>
        <taxon>Pseudomonadota</taxon>
        <taxon>Gammaproteobacteria</taxon>
        <taxon>Cellvibrionales</taxon>
        <taxon>Cellvibrionaceae</taxon>
        <taxon>Marinagarivorans</taxon>
    </lineage>
</organism>
<dbReference type="PANTHER" id="PTHR43861">
    <property type="entry name" value="TRANS-ACONITATE 2-METHYLTRANSFERASE-RELATED"/>
    <property type="match status" value="1"/>
</dbReference>
<dbReference type="GO" id="GO:0002098">
    <property type="term" value="P:tRNA wobble uridine modification"/>
    <property type="evidence" value="ECO:0007669"/>
    <property type="project" value="InterPro"/>
</dbReference>
<dbReference type="GO" id="GO:0016743">
    <property type="term" value="F:carboxyl- or carbamoyltransferase activity"/>
    <property type="evidence" value="ECO:0007669"/>
    <property type="project" value="UniProtKB-UniRule"/>
</dbReference>
<dbReference type="SUPFAM" id="SSF53335">
    <property type="entry name" value="S-adenosyl-L-methionine-dependent methyltransferases"/>
    <property type="match status" value="1"/>
</dbReference>